<name>A0A9Q1I974_SYNKA</name>
<evidence type="ECO:0000313" key="3">
    <source>
        <dbReference type="Proteomes" id="UP001152622"/>
    </source>
</evidence>
<dbReference type="OrthoDB" id="3598281at2759"/>
<sequence length="481" mass="55389">MAAENAEDDEMAKEKIRAIYGEEGLKKNYRELVGARAFPEIPASGRRTWDFDTAKELSQSIGCYIRSDKRTGEQLFWPLVKRVTISLPKSPALLEGIVLVDLPGAGDVSKHRSEMWKEKFLLGDEEHSDGFFDVFTVSSEQFKRIAQKKSNVLELNETELPYLEEHIKKLYVSHSVKEVKDYISDVSGIISHLHFSKDALSSKVQSSHSQEFNRLKKELNNMCTTLNKALSKVYNKLQDRLLMGTRAAEKACLRNATESVLKPTWCDNRGYHKTLKALCRNDGYYRSGKVGVVDLNYTLSEPMYREMNEKNLFLTTFGAGCSRASIKAIFSSFLVDLISKDLLKYHMKNNTEKYLRLVYIRTEQIKLHKKLEKEILKRKKLIYNSLSDSIQDTMKQTYQECSGIHGKSSFNQIQEKLKYKIETSKNTMFLKARDKMLKEFSNLQEFLVEEMDTQMTTSLKLALNQIPDDLTDLPGNQWKPV</sequence>
<dbReference type="EMBL" id="JAINUF010000024">
    <property type="protein sequence ID" value="KAJ8333148.1"/>
    <property type="molecule type" value="Genomic_DNA"/>
</dbReference>
<organism evidence="2 3">
    <name type="scientific">Synaphobranchus kaupii</name>
    <name type="common">Kaup's arrowtooth eel</name>
    <dbReference type="NCBI Taxonomy" id="118154"/>
    <lineage>
        <taxon>Eukaryota</taxon>
        <taxon>Metazoa</taxon>
        <taxon>Chordata</taxon>
        <taxon>Craniata</taxon>
        <taxon>Vertebrata</taxon>
        <taxon>Euteleostomi</taxon>
        <taxon>Actinopterygii</taxon>
        <taxon>Neopterygii</taxon>
        <taxon>Teleostei</taxon>
        <taxon>Anguilliformes</taxon>
        <taxon>Synaphobranchidae</taxon>
        <taxon>Synaphobranchus</taxon>
    </lineage>
</organism>
<keyword evidence="3" id="KW-1185">Reference proteome</keyword>
<gene>
    <name evidence="2" type="ORF">SKAU_G00420440</name>
</gene>
<evidence type="ECO:0000259" key="1">
    <source>
        <dbReference type="Pfam" id="PF24564"/>
    </source>
</evidence>
<feature type="domain" description="DUF7605" evidence="1">
    <location>
        <begin position="270"/>
        <end position="422"/>
    </location>
</feature>
<comment type="caution">
    <text evidence="2">The sequence shown here is derived from an EMBL/GenBank/DDBJ whole genome shotgun (WGS) entry which is preliminary data.</text>
</comment>
<dbReference type="GO" id="GO:0003924">
    <property type="term" value="F:GTPase activity"/>
    <property type="evidence" value="ECO:0007669"/>
    <property type="project" value="TreeGrafter"/>
</dbReference>
<accession>A0A9Q1I974</accession>
<reference evidence="2" key="1">
    <citation type="journal article" date="2023" name="Science">
        <title>Genome structures resolve the early diversification of teleost fishes.</title>
        <authorList>
            <person name="Parey E."/>
            <person name="Louis A."/>
            <person name="Montfort J."/>
            <person name="Bouchez O."/>
            <person name="Roques C."/>
            <person name="Iampietro C."/>
            <person name="Lluch J."/>
            <person name="Castinel A."/>
            <person name="Donnadieu C."/>
            <person name="Desvignes T."/>
            <person name="Floi Bucao C."/>
            <person name="Jouanno E."/>
            <person name="Wen M."/>
            <person name="Mejri S."/>
            <person name="Dirks R."/>
            <person name="Jansen H."/>
            <person name="Henkel C."/>
            <person name="Chen W.J."/>
            <person name="Zahm M."/>
            <person name="Cabau C."/>
            <person name="Klopp C."/>
            <person name="Thompson A.W."/>
            <person name="Robinson-Rechavi M."/>
            <person name="Braasch I."/>
            <person name="Lecointre G."/>
            <person name="Bobe J."/>
            <person name="Postlethwait J.H."/>
            <person name="Berthelot C."/>
            <person name="Roest Crollius H."/>
            <person name="Guiguen Y."/>
        </authorList>
    </citation>
    <scope>NUCLEOTIDE SEQUENCE</scope>
    <source>
        <strain evidence="2">WJC10195</strain>
    </source>
</reference>
<dbReference type="PANTHER" id="PTHR47308">
    <property type="entry name" value="NUCLEAR GTPASE SLIP-GC"/>
    <property type="match status" value="1"/>
</dbReference>
<dbReference type="InterPro" id="IPR053082">
    <property type="entry name" value="Nuclear_GTPase_SLIP-GC"/>
</dbReference>
<dbReference type="Pfam" id="PF24564">
    <property type="entry name" value="DUF7605"/>
    <property type="match status" value="1"/>
</dbReference>
<dbReference type="AlphaFoldDB" id="A0A9Q1I974"/>
<evidence type="ECO:0000313" key="2">
    <source>
        <dbReference type="EMBL" id="KAJ8333148.1"/>
    </source>
</evidence>
<dbReference type="Proteomes" id="UP001152622">
    <property type="component" value="Chromosome 24"/>
</dbReference>
<dbReference type="InterPro" id="IPR056024">
    <property type="entry name" value="DUF7605"/>
</dbReference>
<dbReference type="PANTHER" id="PTHR47308:SF1">
    <property type="entry name" value="NUCLEAR GTPASE SLIP-GC"/>
    <property type="match status" value="1"/>
</dbReference>
<proteinExistence type="predicted"/>
<protein>
    <recommendedName>
        <fullName evidence="1">DUF7605 domain-containing protein</fullName>
    </recommendedName>
</protein>